<protein>
    <recommendedName>
        <fullName evidence="1">UspA domain-containing protein</fullName>
    </recommendedName>
</protein>
<accession>A0A8W8LV93</accession>
<dbReference type="Pfam" id="PF00582">
    <property type="entry name" value="Usp"/>
    <property type="match status" value="1"/>
</dbReference>
<dbReference type="CDD" id="cd23659">
    <property type="entry name" value="USP_At3g01520-like"/>
    <property type="match status" value="1"/>
</dbReference>
<dbReference type="InterPro" id="IPR006015">
    <property type="entry name" value="Universal_stress_UspA"/>
</dbReference>
<dbReference type="PRINTS" id="PR01438">
    <property type="entry name" value="UNVRSLSTRESS"/>
</dbReference>
<feature type="domain" description="UspA" evidence="1">
    <location>
        <begin position="65"/>
        <end position="146"/>
    </location>
</feature>
<evidence type="ECO:0000313" key="2">
    <source>
        <dbReference type="EnsemblMetazoa" id="G29866.9:cds"/>
    </source>
</evidence>
<dbReference type="SUPFAM" id="SSF52402">
    <property type="entry name" value="Adenine nucleotide alpha hydrolases-like"/>
    <property type="match status" value="1"/>
</dbReference>
<dbReference type="Proteomes" id="UP000005408">
    <property type="component" value="Unassembled WGS sequence"/>
</dbReference>
<organism evidence="2 3">
    <name type="scientific">Magallana gigas</name>
    <name type="common">Pacific oyster</name>
    <name type="synonym">Crassostrea gigas</name>
    <dbReference type="NCBI Taxonomy" id="29159"/>
    <lineage>
        <taxon>Eukaryota</taxon>
        <taxon>Metazoa</taxon>
        <taxon>Spiralia</taxon>
        <taxon>Lophotrochozoa</taxon>
        <taxon>Mollusca</taxon>
        <taxon>Bivalvia</taxon>
        <taxon>Autobranchia</taxon>
        <taxon>Pteriomorphia</taxon>
        <taxon>Ostreida</taxon>
        <taxon>Ostreoidea</taxon>
        <taxon>Ostreidae</taxon>
        <taxon>Magallana</taxon>
    </lineage>
</organism>
<sequence length="155" mass="17128">MLKFAYGHKSHSSDVRVPSYGDLTETFPPRTVMVAMDGSEDSRFAFHSFTESVEEKVGGSLDKERARHLETVKKFSKLLENSKILGEVNAIDSKSPGEGIVQAAKEIHASFIVTGTRGLGKVRRTILGSVSDYILRHAPMPVVVCRYVEKKGCEK</sequence>
<proteinExistence type="predicted"/>
<keyword evidence="3" id="KW-1185">Reference proteome</keyword>
<dbReference type="PANTHER" id="PTHR46989:SF3">
    <property type="entry name" value="USPA DOMAIN-CONTAINING PROTEIN"/>
    <property type="match status" value="1"/>
</dbReference>
<dbReference type="PANTHER" id="PTHR46989">
    <property type="entry name" value="USP DOMAIN-CONTAINING PROTEIN"/>
    <property type="match status" value="1"/>
</dbReference>
<dbReference type="AlphaFoldDB" id="A0A8W8LV93"/>
<dbReference type="InterPro" id="IPR006016">
    <property type="entry name" value="UspA"/>
</dbReference>
<dbReference type="Gene3D" id="3.40.50.620">
    <property type="entry name" value="HUPs"/>
    <property type="match status" value="1"/>
</dbReference>
<dbReference type="EnsemblMetazoa" id="G29866.9">
    <property type="protein sequence ID" value="G29866.9:cds"/>
    <property type="gene ID" value="G29866"/>
</dbReference>
<reference evidence="2" key="1">
    <citation type="submission" date="2022-08" db="UniProtKB">
        <authorList>
            <consortium name="EnsemblMetazoa"/>
        </authorList>
    </citation>
    <scope>IDENTIFICATION</scope>
    <source>
        <strain evidence="2">05x7-T-G4-1.051#20</strain>
    </source>
</reference>
<evidence type="ECO:0000259" key="1">
    <source>
        <dbReference type="Pfam" id="PF00582"/>
    </source>
</evidence>
<evidence type="ECO:0000313" key="3">
    <source>
        <dbReference type="Proteomes" id="UP000005408"/>
    </source>
</evidence>
<name>A0A8W8LV93_MAGGI</name>
<dbReference type="InterPro" id="IPR014729">
    <property type="entry name" value="Rossmann-like_a/b/a_fold"/>
</dbReference>